<protein>
    <submittedName>
        <fullName evidence="3">Tat pathway signal sequence</fullName>
    </submittedName>
</protein>
<dbReference type="AlphaFoldDB" id="A0AB34FW74"/>
<proteinExistence type="predicted"/>
<dbReference type="Proteomes" id="UP001163105">
    <property type="component" value="Unassembled WGS sequence"/>
</dbReference>
<evidence type="ECO:0000256" key="1">
    <source>
        <dbReference type="SAM" id="MobiDB-lite"/>
    </source>
</evidence>
<organism evidence="3 4">
    <name type="scientific">Purpureocillium lavendulum</name>
    <dbReference type="NCBI Taxonomy" id="1247861"/>
    <lineage>
        <taxon>Eukaryota</taxon>
        <taxon>Fungi</taxon>
        <taxon>Dikarya</taxon>
        <taxon>Ascomycota</taxon>
        <taxon>Pezizomycotina</taxon>
        <taxon>Sordariomycetes</taxon>
        <taxon>Hypocreomycetidae</taxon>
        <taxon>Hypocreales</taxon>
        <taxon>Ophiocordycipitaceae</taxon>
        <taxon>Purpureocillium</taxon>
    </lineage>
</organism>
<gene>
    <name evidence="3" type="ORF">O9K51_04237</name>
</gene>
<reference evidence="3" key="1">
    <citation type="submission" date="2023-01" db="EMBL/GenBank/DDBJ databases">
        <title>The growth and conidiation of Purpureocillium lavendulum are regulated by nitrogen source and histone H3K14 acetylation.</title>
        <authorList>
            <person name="Tang P."/>
            <person name="Han J."/>
            <person name="Zhang C."/>
            <person name="Tang P."/>
            <person name="Qi F."/>
            <person name="Zhang K."/>
            <person name="Liang L."/>
        </authorList>
    </citation>
    <scope>NUCLEOTIDE SEQUENCE</scope>
    <source>
        <strain evidence="3">YMF1.00683</strain>
    </source>
</reference>
<feature type="compositionally biased region" description="Low complexity" evidence="1">
    <location>
        <begin position="11"/>
        <end position="20"/>
    </location>
</feature>
<accession>A0AB34FW74</accession>
<feature type="compositionally biased region" description="Low complexity" evidence="1">
    <location>
        <begin position="82"/>
        <end position="99"/>
    </location>
</feature>
<feature type="region of interest" description="Disordered" evidence="1">
    <location>
        <begin position="320"/>
        <end position="349"/>
    </location>
</feature>
<keyword evidence="2" id="KW-1133">Transmembrane helix</keyword>
<name>A0AB34FW74_9HYPO</name>
<keyword evidence="4" id="KW-1185">Reference proteome</keyword>
<feature type="transmembrane region" description="Helical" evidence="2">
    <location>
        <begin position="150"/>
        <end position="172"/>
    </location>
</feature>
<feature type="compositionally biased region" description="Gly residues" evidence="1">
    <location>
        <begin position="332"/>
        <end position="344"/>
    </location>
</feature>
<comment type="caution">
    <text evidence="3">The sequence shown here is derived from an EMBL/GenBank/DDBJ whole genome shotgun (WGS) entry which is preliminary data.</text>
</comment>
<evidence type="ECO:0000313" key="4">
    <source>
        <dbReference type="Proteomes" id="UP001163105"/>
    </source>
</evidence>
<sequence>MSGPFYHQRSEGSSRSSLPSMQAMPYIAPYGDAYNPAALPRGPLRVPQKHQRRSSGPGTYPPPYASSDASTGNITPPPPPQQAGGAAPATTAATAGGEPASKEVGGADESGGSSDRTEVPPEAGQVDSAGRGGGHEEKAWFAHRRRSCRFLVVVGVVTAIIVGLAVGLAVGLRKRGSTSGKSSQNFKFPAGSYTFAPSLKREGQGCTSRASTWRCDPADKGDAGTLYWDIKSQSPESYTISSAPSSGGASKGSEAAANSLSLPSFSNLKMRLVDANQPTERLVFSLAVNKTVEPTDAGSALNRAAKCTYEGAEVEATLYTRRRDGKSFDSPSGGGGGSGSGDNGGAVAWPGDIEVSQLMNSTIGQPTCEDSTGRQIADVQAASGTCECMYSNTK</sequence>
<evidence type="ECO:0000313" key="3">
    <source>
        <dbReference type="EMBL" id="KAJ6443058.1"/>
    </source>
</evidence>
<keyword evidence="2" id="KW-0812">Transmembrane</keyword>
<evidence type="ECO:0000256" key="2">
    <source>
        <dbReference type="SAM" id="Phobius"/>
    </source>
</evidence>
<keyword evidence="2" id="KW-0472">Membrane</keyword>
<feature type="region of interest" description="Disordered" evidence="1">
    <location>
        <begin position="28"/>
        <end position="134"/>
    </location>
</feature>
<dbReference type="EMBL" id="JAQHRD010000003">
    <property type="protein sequence ID" value="KAJ6443058.1"/>
    <property type="molecule type" value="Genomic_DNA"/>
</dbReference>
<feature type="region of interest" description="Disordered" evidence="1">
    <location>
        <begin position="1"/>
        <end position="20"/>
    </location>
</feature>